<gene>
    <name evidence="2" type="ORF">ACJRO7_024651</name>
</gene>
<keyword evidence="1" id="KW-0472">Membrane</keyword>
<dbReference type="AlphaFoldDB" id="A0ABD3K697"/>
<feature type="transmembrane region" description="Helical" evidence="1">
    <location>
        <begin position="176"/>
        <end position="197"/>
    </location>
</feature>
<sequence length="283" mass="31889">MDKEQEDMQFLGLFGIYKESCKIRLQWKKLFAQIALTLVSDALFSGTVHDSMALDAENYDKLSDCLDKETAVYFASVYAGQEVSYKKVMRVVPRVRKKLMAIFLLLFPLICIYNIGIVVFFFACQSIISPKNAGTKFHIVLGGFYWVGLVVVAVLEEASYTGHAIDKSHALIKGKLRVASLIFWKFNLLLGLIQLGFQNVVLHGNNTVSMGFTSRVAFGVLCCLLLCALILFKLVVYTVVCFVCKSHHREKVNKLALSDHLEVYLGEYVPLVSMDVQLEQYNV</sequence>
<dbReference type="Proteomes" id="UP001634007">
    <property type="component" value="Unassembled WGS sequence"/>
</dbReference>
<name>A0ABD3K697_EUCGL</name>
<comment type="caution">
    <text evidence="2">The sequence shown here is derived from an EMBL/GenBank/DDBJ whole genome shotgun (WGS) entry which is preliminary data.</text>
</comment>
<keyword evidence="3" id="KW-1185">Reference proteome</keyword>
<proteinExistence type="predicted"/>
<reference evidence="2 3" key="1">
    <citation type="submission" date="2024-11" db="EMBL/GenBank/DDBJ databases">
        <title>Chromosome-level genome assembly of Eucalyptus globulus Labill. provides insights into its genome evolution.</title>
        <authorList>
            <person name="Li X."/>
        </authorList>
    </citation>
    <scope>NUCLEOTIDE SEQUENCE [LARGE SCALE GENOMIC DNA]</scope>
    <source>
        <strain evidence="2">CL2024</strain>
        <tissue evidence="2">Fresh tender leaves</tissue>
    </source>
</reference>
<feature type="transmembrane region" description="Helical" evidence="1">
    <location>
        <begin position="217"/>
        <end position="244"/>
    </location>
</feature>
<dbReference type="EMBL" id="JBJKBG010000006">
    <property type="protein sequence ID" value="KAL3735560.1"/>
    <property type="molecule type" value="Genomic_DNA"/>
</dbReference>
<keyword evidence="1" id="KW-0812">Transmembrane</keyword>
<dbReference type="PANTHER" id="PTHR33133">
    <property type="entry name" value="OS08G0107100 PROTEIN-RELATED"/>
    <property type="match status" value="1"/>
</dbReference>
<evidence type="ECO:0000256" key="1">
    <source>
        <dbReference type="SAM" id="Phobius"/>
    </source>
</evidence>
<protein>
    <submittedName>
        <fullName evidence="2">Uncharacterized protein</fullName>
    </submittedName>
</protein>
<keyword evidence="1" id="KW-1133">Transmembrane helix</keyword>
<evidence type="ECO:0000313" key="2">
    <source>
        <dbReference type="EMBL" id="KAL3735560.1"/>
    </source>
</evidence>
<evidence type="ECO:0000313" key="3">
    <source>
        <dbReference type="Proteomes" id="UP001634007"/>
    </source>
</evidence>
<organism evidence="2 3">
    <name type="scientific">Eucalyptus globulus</name>
    <name type="common">Tasmanian blue gum</name>
    <dbReference type="NCBI Taxonomy" id="34317"/>
    <lineage>
        <taxon>Eukaryota</taxon>
        <taxon>Viridiplantae</taxon>
        <taxon>Streptophyta</taxon>
        <taxon>Embryophyta</taxon>
        <taxon>Tracheophyta</taxon>
        <taxon>Spermatophyta</taxon>
        <taxon>Magnoliopsida</taxon>
        <taxon>eudicotyledons</taxon>
        <taxon>Gunneridae</taxon>
        <taxon>Pentapetalae</taxon>
        <taxon>rosids</taxon>
        <taxon>malvids</taxon>
        <taxon>Myrtales</taxon>
        <taxon>Myrtaceae</taxon>
        <taxon>Myrtoideae</taxon>
        <taxon>Eucalypteae</taxon>
        <taxon>Eucalyptus</taxon>
    </lineage>
</organism>
<feature type="transmembrane region" description="Helical" evidence="1">
    <location>
        <begin position="99"/>
        <end position="123"/>
    </location>
</feature>
<dbReference type="PANTHER" id="PTHR33133:SF51">
    <property type="entry name" value="THH1_TOM1_TOM3 DOMAIN-CONTAINING PROTEIN"/>
    <property type="match status" value="1"/>
</dbReference>
<accession>A0ABD3K697</accession>
<feature type="transmembrane region" description="Helical" evidence="1">
    <location>
        <begin position="135"/>
        <end position="155"/>
    </location>
</feature>